<dbReference type="SUPFAM" id="SSF56059">
    <property type="entry name" value="Glutathione synthetase ATP-binding domain-like"/>
    <property type="match status" value="1"/>
</dbReference>
<name>B5EBE4_CITBB</name>
<dbReference type="Gene3D" id="3.30.1490.20">
    <property type="entry name" value="ATP-grasp fold, A domain"/>
    <property type="match status" value="1"/>
</dbReference>
<organism evidence="2 3">
    <name type="scientific">Citrifermentans bemidjiense (strain ATCC BAA-1014 / DSM 16622 / JCM 12645 / Bem)</name>
    <name type="common">Geobacter bemidjiensis</name>
    <dbReference type="NCBI Taxonomy" id="404380"/>
    <lineage>
        <taxon>Bacteria</taxon>
        <taxon>Pseudomonadati</taxon>
        <taxon>Thermodesulfobacteriota</taxon>
        <taxon>Desulfuromonadia</taxon>
        <taxon>Geobacterales</taxon>
        <taxon>Geobacteraceae</taxon>
        <taxon>Citrifermentans</taxon>
    </lineage>
</organism>
<reference evidence="2 3" key="1">
    <citation type="submission" date="2008-07" db="EMBL/GenBank/DDBJ databases">
        <title>Complete sequence of Geobacter bemidjiensis BEM.</title>
        <authorList>
            <consortium name="US DOE Joint Genome Institute"/>
            <person name="Lucas S."/>
            <person name="Copeland A."/>
            <person name="Lapidus A."/>
            <person name="Glavina del Rio T."/>
            <person name="Dalin E."/>
            <person name="Tice H."/>
            <person name="Bruce D."/>
            <person name="Goodwin L."/>
            <person name="Pitluck S."/>
            <person name="Kiss H."/>
            <person name="Brettin T."/>
            <person name="Detter J.C."/>
            <person name="Han C."/>
            <person name="Kuske C.R."/>
            <person name="Schmutz J."/>
            <person name="Larimer F."/>
            <person name="Land M."/>
            <person name="Hauser L."/>
            <person name="Kyrpides N."/>
            <person name="Lykidis A."/>
            <person name="Lovley D."/>
            <person name="Richardson P."/>
        </authorList>
    </citation>
    <scope>NUCLEOTIDE SEQUENCE [LARGE SCALE GENOMIC DNA]</scope>
    <source>
        <strain evidence="3">ATCC BAA-1014 / DSM 16622 / JCM 12645 / Bem</strain>
    </source>
</reference>
<dbReference type="PANTHER" id="PTHR21621">
    <property type="entry name" value="RIBOSOMAL PROTEIN S6 MODIFICATION PROTEIN"/>
    <property type="match status" value="1"/>
</dbReference>
<evidence type="ECO:0000256" key="1">
    <source>
        <dbReference type="SAM" id="MobiDB-lite"/>
    </source>
</evidence>
<protein>
    <recommendedName>
        <fullName evidence="4">ATP-grasp domain-containing protein</fullName>
    </recommendedName>
</protein>
<proteinExistence type="predicted"/>
<dbReference type="GO" id="GO:0005737">
    <property type="term" value="C:cytoplasm"/>
    <property type="evidence" value="ECO:0007669"/>
    <property type="project" value="TreeGrafter"/>
</dbReference>
<dbReference type="GO" id="GO:0005524">
    <property type="term" value="F:ATP binding"/>
    <property type="evidence" value="ECO:0007669"/>
    <property type="project" value="InterPro"/>
</dbReference>
<dbReference type="AlphaFoldDB" id="B5EBE4"/>
<gene>
    <name evidence="2" type="ordered locus">Gbem_3443</name>
</gene>
<dbReference type="GO" id="GO:0009432">
    <property type="term" value="P:SOS response"/>
    <property type="evidence" value="ECO:0007669"/>
    <property type="project" value="TreeGrafter"/>
</dbReference>
<reference evidence="2 3" key="2">
    <citation type="journal article" date="2010" name="BMC Genomics">
        <title>The genome of Geobacter bemidjiensis, exemplar for the subsurface clade of Geobacter species that predominate in Fe(III)-reducing subsurface environments.</title>
        <authorList>
            <person name="Aklujkar M."/>
            <person name="Young N.D."/>
            <person name="Holmes D."/>
            <person name="Chavan M."/>
            <person name="Risso C."/>
            <person name="Kiss H.E."/>
            <person name="Han C.S."/>
            <person name="Land M.L."/>
            <person name="Lovley D.R."/>
        </authorList>
    </citation>
    <scope>NUCLEOTIDE SEQUENCE [LARGE SCALE GENOMIC DNA]</scope>
    <source>
        <strain evidence="3">ATCC BAA-1014 / DSM 16622 / JCM 12645 / Bem</strain>
    </source>
</reference>
<dbReference type="EMBL" id="CP001124">
    <property type="protein sequence ID" value="ACH40436.1"/>
    <property type="molecule type" value="Genomic_DNA"/>
</dbReference>
<evidence type="ECO:0000313" key="3">
    <source>
        <dbReference type="Proteomes" id="UP000008825"/>
    </source>
</evidence>
<dbReference type="Gene3D" id="3.30.470.20">
    <property type="entry name" value="ATP-grasp fold, B domain"/>
    <property type="match status" value="1"/>
</dbReference>
<dbReference type="STRING" id="404380.Gbem_3443"/>
<dbReference type="InterPro" id="IPR013815">
    <property type="entry name" value="ATP_grasp_subdomain_1"/>
</dbReference>
<evidence type="ECO:0008006" key="4">
    <source>
        <dbReference type="Google" id="ProtNLM"/>
    </source>
</evidence>
<dbReference type="eggNOG" id="COG0189">
    <property type="taxonomic scope" value="Bacteria"/>
</dbReference>
<sequence>MRIGIHPDRDRAFSDKWRDFLTERGVEVVLLDLLGPQAIEEAKSCDGIMRRWFHIQDDKQSARVILQAIESSLKKPVFPSVATSWHFDDKIAQYYLLSALGAPQPAAWVWWEKERALEWTKSASYPVIFKLTAGAGSSNVVKVETRQDAMSLIDQMFDRGIFPMMMNEYRPAFLPKTRRQAKQRALRFVDAARHIVAGEFPALPDAWWKPEKGYAFFQEFLPGNEYDTRVTVVGERAFAFRRMNRPGDFRASGSGNIDWNPEAVDPACLELAFEVSRKADFQTMAYDFLYRNGKPVICEISYTFVDTAVHSCPGHWDRQLQWHEGHMWPQEAQVEDFIEEVGNRRRGATPQATVPGATVTGTQG</sequence>
<feature type="region of interest" description="Disordered" evidence="1">
    <location>
        <begin position="345"/>
        <end position="364"/>
    </location>
</feature>
<dbReference type="HOGENOM" id="CLU_803313_0_0_7"/>
<dbReference type="PANTHER" id="PTHR21621:SF0">
    <property type="entry name" value="BETA-CITRYLGLUTAMATE SYNTHASE B-RELATED"/>
    <property type="match status" value="1"/>
</dbReference>
<dbReference type="Proteomes" id="UP000008825">
    <property type="component" value="Chromosome"/>
</dbReference>
<keyword evidence="3" id="KW-1185">Reference proteome</keyword>
<evidence type="ECO:0000313" key="2">
    <source>
        <dbReference type="EMBL" id="ACH40436.1"/>
    </source>
</evidence>
<dbReference type="RefSeq" id="WP_012531869.1">
    <property type="nucleotide sequence ID" value="NC_011146.1"/>
</dbReference>
<dbReference type="GO" id="GO:0018169">
    <property type="term" value="F:ribosomal S6-glutamic acid ligase activity"/>
    <property type="evidence" value="ECO:0007669"/>
    <property type="project" value="TreeGrafter"/>
</dbReference>
<dbReference type="KEGG" id="gbm:Gbem_3443"/>
<accession>B5EBE4</accession>
<dbReference type="OrthoDB" id="1704979at2"/>